<dbReference type="GO" id="GO:0043709">
    <property type="term" value="P:cell adhesion involved in single-species biofilm formation"/>
    <property type="evidence" value="ECO:0007669"/>
    <property type="project" value="TreeGrafter"/>
</dbReference>
<evidence type="ECO:0000313" key="4">
    <source>
        <dbReference type="Proteomes" id="UP000321234"/>
    </source>
</evidence>
<dbReference type="GO" id="GO:0005886">
    <property type="term" value="C:plasma membrane"/>
    <property type="evidence" value="ECO:0007669"/>
    <property type="project" value="TreeGrafter"/>
</dbReference>
<evidence type="ECO:0000259" key="2">
    <source>
        <dbReference type="PROSITE" id="PS50887"/>
    </source>
</evidence>
<dbReference type="InterPro" id="IPR029787">
    <property type="entry name" value="Nucleotide_cyclase"/>
</dbReference>
<dbReference type="PANTHER" id="PTHR45138:SF9">
    <property type="entry name" value="DIGUANYLATE CYCLASE DGCM-RELATED"/>
    <property type="match status" value="1"/>
</dbReference>
<sequence length="318" mass="33137">MEPPSHPARPRTTAPLRRRPLRALETAMVGLGVVTGLAFPPVVALTGTAPWSAVSAPGFVVVCVAAGVAVGAANAGLVRLVLVRHLRALGVQVRLVEQAAGWATTTGDDAPLHAADLRLPEHADDALGTVPASLNALVGTVARGVRERARLEAELRHRATHDALTGLARRGHLVDLLDRALADAAAPRPAVLFVDLDDFKAVNDVHGHHAGDAVLRAVAERLHDVLAPGDVPSRFGGDEFVVLVADGDLERARDAVARVWERPVHVAGAALAVAGSCGGVRARPGELSADAVLQRADARMYACKQARRQGAQAPVAAR</sequence>
<feature type="transmembrane region" description="Helical" evidence="1">
    <location>
        <begin position="21"/>
        <end position="39"/>
    </location>
</feature>
<dbReference type="Proteomes" id="UP000321234">
    <property type="component" value="Unassembled WGS sequence"/>
</dbReference>
<proteinExistence type="predicted"/>
<dbReference type="PANTHER" id="PTHR45138">
    <property type="entry name" value="REGULATORY COMPONENTS OF SENSORY TRANSDUCTION SYSTEM"/>
    <property type="match status" value="1"/>
</dbReference>
<dbReference type="InterPro" id="IPR043128">
    <property type="entry name" value="Rev_trsase/Diguanyl_cyclase"/>
</dbReference>
<gene>
    <name evidence="3" type="ORF">FMM08_20540</name>
</gene>
<accession>A0A5C8Z5A1</accession>
<keyword evidence="1" id="KW-0472">Membrane</keyword>
<feature type="domain" description="GGDEF" evidence="2">
    <location>
        <begin position="187"/>
        <end position="318"/>
    </location>
</feature>
<evidence type="ECO:0000256" key="1">
    <source>
        <dbReference type="SAM" id="Phobius"/>
    </source>
</evidence>
<dbReference type="AlphaFoldDB" id="A0A5C8Z5A1"/>
<organism evidence="3 4">
    <name type="scientific">Quadrisphaera setariae</name>
    <dbReference type="NCBI Taxonomy" id="2593304"/>
    <lineage>
        <taxon>Bacteria</taxon>
        <taxon>Bacillati</taxon>
        <taxon>Actinomycetota</taxon>
        <taxon>Actinomycetes</taxon>
        <taxon>Kineosporiales</taxon>
        <taxon>Kineosporiaceae</taxon>
        <taxon>Quadrisphaera</taxon>
    </lineage>
</organism>
<keyword evidence="1" id="KW-1133">Transmembrane helix</keyword>
<dbReference type="PROSITE" id="PS50887">
    <property type="entry name" value="GGDEF"/>
    <property type="match status" value="1"/>
</dbReference>
<dbReference type="RefSeq" id="WP_147928205.1">
    <property type="nucleotide sequence ID" value="NZ_VKAC01000015.1"/>
</dbReference>
<dbReference type="InterPro" id="IPR050469">
    <property type="entry name" value="Diguanylate_Cyclase"/>
</dbReference>
<feature type="transmembrane region" description="Helical" evidence="1">
    <location>
        <begin position="59"/>
        <end position="82"/>
    </location>
</feature>
<protein>
    <submittedName>
        <fullName evidence="3">GGDEF domain-containing protein</fullName>
    </submittedName>
</protein>
<dbReference type="GO" id="GO:0052621">
    <property type="term" value="F:diguanylate cyclase activity"/>
    <property type="evidence" value="ECO:0007669"/>
    <property type="project" value="TreeGrafter"/>
</dbReference>
<dbReference type="SUPFAM" id="SSF55073">
    <property type="entry name" value="Nucleotide cyclase"/>
    <property type="match status" value="1"/>
</dbReference>
<dbReference type="OrthoDB" id="23692at2"/>
<comment type="caution">
    <text evidence="3">The sequence shown here is derived from an EMBL/GenBank/DDBJ whole genome shotgun (WGS) entry which is preliminary data.</text>
</comment>
<dbReference type="EMBL" id="VKAC01000015">
    <property type="protein sequence ID" value="TXR52368.1"/>
    <property type="molecule type" value="Genomic_DNA"/>
</dbReference>
<dbReference type="GO" id="GO:1902201">
    <property type="term" value="P:negative regulation of bacterial-type flagellum-dependent cell motility"/>
    <property type="evidence" value="ECO:0007669"/>
    <property type="project" value="TreeGrafter"/>
</dbReference>
<reference evidence="3 4" key="1">
    <citation type="submission" date="2019-07" db="EMBL/GenBank/DDBJ databases">
        <title>Quadrisphaera sp. strain DD2A genome sequencing and assembly.</title>
        <authorList>
            <person name="Kim I."/>
        </authorList>
    </citation>
    <scope>NUCLEOTIDE SEQUENCE [LARGE SCALE GENOMIC DNA]</scope>
    <source>
        <strain evidence="3 4">DD2A</strain>
    </source>
</reference>
<dbReference type="Gene3D" id="3.30.70.270">
    <property type="match status" value="1"/>
</dbReference>
<dbReference type="Pfam" id="PF00990">
    <property type="entry name" value="GGDEF"/>
    <property type="match status" value="1"/>
</dbReference>
<evidence type="ECO:0000313" key="3">
    <source>
        <dbReference type="EMBL" id="TXR52368.1"/>
    </source>
</evidence>
<dbReference type="CDD" id="cd01949">
    <property type="entry name" value="GGDEF"/>
    <property type="match status" value="1"/>
</dbReference>
<keyword evidence="1" id="KW-0812">Transmembrane</keyword>
<dbReference type="SMART" id="SM00267">
    <property type="entry name" value="GGDEF"/>
    <property type="match status" value="1"/>
</dbReference>
<dbReference type="InterPro" id="IPR000160">
    <property type="entry name" value="GGDEF_dom"/>
</dbReference>
<name>A0A5C8Z5A1_9ACTN</name>
<keyword evidence="4" id="KW-1185">Reference proteome</keyword>
<dbReference type="NCBIfam" id="TIGR00254">
    <property type="entry name" value="GGDEF"/>
    <property type="match status" value="1"/>
</dbReference>